<reference evidence="2 3" key="1">
    <citation type="submission" date="2024-05" db="EMBL/GenBank/DDBJ databases">
        <title>Culex pipiens pipiens assembly and annotation.</title>
        <authorList>
            <person name="Alout H."/>
            <person name="Durand T."/>
        </authorList>
    </citation>
    <scope>NUCLEOTIDE SEQUENCE [LARGE SCALE GENOMIC DNA]</scope>
    <source>
        <strain evidence="2">HA-2024</strain>
        <tissue evidence="2">Whole body</tissue>
    </source>
</reference>
<organism evidence="2 3">
    <name type="scientific">Culex pipiens pipiens</name>
    <name type="common">Northern house mosquito</name>
    <dbReference type="NCBI Taxonomy" id="38569"/>
    <lineage>
        <taxon>Eukaryota</taxon>
        <taxon>Metazoa</taxon>
        <taxon>Ecdysozoa</taxon>
        <taxon>Arthropoda</taxon>
        <taxon>Hexapoda</taxon>
        <taxon>Insecta</taxon>
        <taxon>Pterygota</taxon>
        <taxon>Neoptera</taxon>
        <taxon>Endopterygota</taxon>
        <taxon>Diptera</taxon>
        <taxon>Nematocera</taxon>
        <taxon>Culicoidea</taxon>
        <taxon>Culicidae</taxon>
        <taxon>Culicinae</taxon>
        <taxon>Culicini</taxon>
        <taxon>Culex</taxon>
        <taxon>Culex</taxon>
    </lineage>
</organism>
<feature type="signal peptide" evidence="1">
    <location>
        <begin position="1"/>
        <end position="21"/>
    </location>
</feature>
<evidence type="ECO:0000313" key="2">
    <source>
        <dbReference type="EMBL" id="KAL1399412.1"/>
    </source>
</evidence>
<proteinExistence type="predicted"/>
<evidence type="ECO:0000256" key="1">
    <source>
        <dbReference type="SAM" id="SignalP"/>
    </source>
</evidence>
<evidence type="ECO:0000313" key="3">
    <source>
        <dbReference type="Proteomes" id="UP001562425"/>
    </source>
</evidence>
<keyword evidence="1" id="KW-0732">Signal</keyword>
<accession>A0ABD1DKB8</accession>
<dbReference type="PROSITE" id="PS51257">
    <property type="entry name" value="PROKAR_LIPOPROTEIN"/>
    <property type="match status" value="1"/>
</dbReference>
<dbReference type="EMBL" id="JBEHCU010005557">
    <property type="protein sequence ID" value="KAL1399412.1"/>
    <property type="molecule type" value="Genomic_DNA"/>
</dbReference>
<dbReference type="Proteomes" id="UP001562425">
    <property type="component" value="Unassembled WGS sequence"/>
</dbReference>
<comment type="caution">
    <text evidence="2">The sequence shown here is derived from an EMBL/GenBank/DDBJ whole genome shotgun (WGS) entry which is preliminary data.</text>
</comment>
<keyword evidence="3" id="KW-1185">Reference proteome</keyword>
<gene>
    <name evidence="2" type="ORF">pipiens_008240</name>
</gene>
<dbReference type="AlphaFoldDB" id="A0ABD1DKB8"/>
<sequence length="156" mass="17628">MFSKVTSLVLVAIFSVALVSCNPTLQSEESITYGAEVNVQDVQRAAFANQQRYVVFNNKRSTFFEAWRACMSLGLRLAHESTVLRTMRLFWWPFVTPELTTRDRGSSLGRIWSREGSFVWLTANREVGGYGSGILSATKYSNHPIHYLLPTSTLII</sequence>
<protein>
    <submittedName>
        <fullName evidence="2">Uncharacterized protein</fullName>
    </submittedName>
</protein>
<feature type="chain" id="PRO_5044838590" evidence="1">
    <location>
        <begin position="22"/>
        <end position="156"/>
    </location>
</feature>
<name>A0ABD1DKB8_CULPP</name>